<reference evidence="1" key="1">
    <citation type="journal article" date="2020" name="Stud. Mycol.">
        <title>101 Dothideomycetes genomes: a test case for predicting lifestyles and emergence of pathogens.</title>
        <authorList>
            <person name="Haridas S."/>
            <person name="Albert R."/>
            <person name="Binder M."/>
            <person name="Bloem J."/>
            <person name="Labutti K."/>
            <person name="Salamov A."/>
            <person name="Andreopoulos B."/>
            <person name="Baker S."/>
            <person name="Barry K."/>
            <person name="Bills G."/>
            <person name="Bluhm B."/>
            <person name="Cannon C."/>
            <person name="Castanera R."/>
            <person name="Culley D."/>
            <person name="Daum C."/>
            <person name="Ezra D."/>
            <person name="Gonzalez J."/>
            <person name="Henrissat B."/>
            <person name="Kuo A."/>
            <person name="Liang C."/>
            <person name="Lipzen A."/>
            <person name="Lutzoni F."/>
            <person name="Magnuson J."/>
            <person name="Mondo S."/>
            <person name="Nolan M."/>
            <person name="Ohm R."/>
            <person name="Pangilinan J."/>
            <person name="Park H.-J."/>
            <person name="Ramirez L."/>
            <person name="Alfaro M."/>
            <person name="Sun H."/>
            <person name="Tritt A."/>
            <person name="Yoshinaga Y."/>
            <person name="Zwiers L.-H."/>
            <person name="Turgeon B."/>
            <person name="Goodwin S."/>
            <person name="Spatafora J."/>
            <person name="Crous P."/>
            <person name="Grigoriev I."/>
        </authorList>
    </citation>
    <scope>NUCLEOTIDE SEQUENCE</scope>
    <source>
        <strain evidence="1">CBS 183.55</strain>
    </source>
</reference>
<organism evidence="1 2">
    <name type="scientific">Didymella exigua CBS 183.55</name>
    <dbReference type="NCBI Taxonomy" id="1150837"/>
    <lineage>
        <taxon>Eukaryota</taxon>
        <taxon>Fungi</taxon>
        <taxon>Dikarya</taxon>
        <taxon>Ascomycota</taxon>
        <taxon>Pezizomycotina</taxon>
        <taxon>Dothideomycetes</taxon>
        <taxon>Pleosporomycetidae</taxon>
        <taxon>Pleosporales</taxon>
        <taxon>Pleosporineae</taxon>
        <taxon>Didymellaceae</taxon>
        <taxon>Didymella</taxon>
    </lineage>
</organism>
<dbReference type="AlphaFoldDB" id="A0A6A5RDV0"/>
<evidence type="ECO:0000313" key="1">
    <source>
        <dbReference type="EMBL" id="KAF1926445.1"/>
    </source>
</evidence>
<protein>
    <submittedName>
        <fullName evidence="1">Uncharacterized protein</fullName>
    </submittedName>
</protein>
<keyword evidence="2" id="KW-1185">Reference proteome</keyword>
<dbReference type="OrthoDB" id="5413827at2759"/>
<dbReference type="RefSeq" id="XP_033446697.1">
    <property type="nucleotide sequence ID" value="XM_033588272.1"/>
</dbReference>
<name>A0A6A5RDV0_9PLEO</name>
<accession>A0A6A5RDV0</accession>
<dbReference type="GeneID" id="54345919"/>
<evidence type="ECO:0000313" key="2">
    <source>
        <dbReference type="Proteomes" id="UP000800082"/>
    </source>
</evidence>
<dbReference type="EMBL" id="ML978977">
    <property type="protein sequence ID" value="KAF1926445.1"/>
    <property type="molecule type" value="Genomic_DNA"/>
</dbReference>
<sequence>MYTSLLYASKYIASEARAVFFAGNRFAFTISIRPHTPIYFKSPRIFGPLGLPHRLHLLRDLRHINLLVDIDDRASHSRPSPHAVVRHRARLEHFVEILRKHAEDSSKKSLLKSLHMRLSTTGLEYQRLVTGRLIQPSDETKRRLVGHHVFALEGLVAFEGIDEEEVTGLPKWFCRCLEPHMVDRGGQVEELIWPVKIVKKRHDNGYRVQKVEISTRKYWQPTLNWREFSRRDSIELPEDIDEYFSARQGGLL</sequence>
<proteinExistence type="predicted"/>
<gene>
    <name evidence="1" type="ORF">M421DRAFT_216636</name>
</gene>
<dbReference type="Proteomes" id="UP000800082">
    <property type="component" value="Unassembled WGS sequence"/>
</dbReference>